<dbReference type="AlphaFoldDB" id="I4EKG2"/>
<organism evidence="2 3">
    <name type="scientific">Nitrolancea hollandica Lb</name>
    <dbReference type="NCBI Taxonomy" id="1129897"/>
    <lineage>
        <taxon>Bacteria</taxon>
        <taxon>Pseudomonadati</taxon>
        <taxon>Thermomicrobiota</taxon>
        <taxon>Thermomicrobia</taxon>
        <taxon>Sphaerobacterales</taxon>
        <taxon>Sphaerobacterineae</taxon>
        <taxon>Sphaerobacteraceae</taxon>
        <taxon>Nitrolancea</taxon>
    </lineage>
</organism>
<dbReference type="Proteomes" id="UP000004221">
    <property type="component" value="Unassembled WGS sequence"/>
</dbReference>
<dbReference type="RefSeq" id="WP_008479894.1">
    <property type="nucleotide sequence ID" value="NZ_CAGS01000401.1"/>
</dbReference>
<sequence length="232" mass="25913">MRRWYMILAAVSLFVLAVGPAGASHTGWHYSAGSSAGSHANWTVERGGVNEESETANCNTWCPYYVTYWGGYNTSSSVKGAGGRHLYFSTDPTKWDQGAIDNWNVWEGAGYVPALSWDYKWGGSLNTGELHATNWFYTDMVGAQGWPENDTNYGGTSFYEQFKIRWDPDAMGAGADKNFEVEFWDPFGNSEGEMNFSQYIVTNDSSHLRLDSWFMEKLCFTASNSIYPSAAC</sequence>
<feature type="chain" id="PRO_5003688857" evidence="1">
    <location>
        <begin position="24"/>
        <end position="232"/>
    </location>
</feature>
<dbReference type="EMBL" id="CAGS01000401">
    <property type="protein sequence ID" value="CCF85174.1"/>
    <property type="molecule type" value="Genomic_DNA"/>
</dbReference>
<evidence type="ECO:0000256" key="1">
    <source>
        <dbReference type="SAM" id="SignalP"/>
    </source>
</evidence>
<proteinExistence type="predicted"/>
<reference evidence="2 3" key="1">
    <citation type="journal article" date="2012" name="ISME J.">
        <title>Nitrification expanded: discovery, physiology and genomics of a nitrite-oxidizing bacterium from the phylum Chloroflexi.</title>
        <authorList>
            <person name="Sorokin D.Y."/>
            <person name="Lucker S."/>
            <person name="Vejmelkova D."/>
            <person name="Kostrikina N.A."/>
            <person name="Kleerebezem R."/>
            <person name="Rijpstra W.I."/>
            <person name="Damste J.S."/>
            <person name="Le Paslier D."/>
            <person name="Muyzer G."/>
            <person name="Wagner M."/>
            <person name="van Loosdrecht M.C."/>
            <person name="Daims H."/>
        </authorList>
    </citation>
    <scope>NUCLEOTIDE SEQUENCE [LARGE SCALE GENOMIC DNA]</scope>
    <source>
        <strain evidence="3">none</strain>
    </source>
</reference>
<keyword evidence="3" id="KW-1185">Reference proteome</keyword>
<protein>
    <submittedName>
        <fullName evidence="2">Uncharacterized protein</fullName>
    </submittedName>
</protein>
<name>I4EKG2_9BACT</name>
<comment type="caution">
    <text evidence="2">The sequence shown here is derived from an EMBL/GenBank/DDBJ whole genome shotgun (WGS) entry which is preliminary data.</text>
</comment>
<keyword evidence="1" id="KW-0732">Signal</keyword>
<feature type="signal peptide" evidence="1">
    <location>
        <begin position="1"/>
        <end position="23"/>
    </location>
</feature>
<gene>
    <name evidence="2" type="ORF">NITHO_460010</name>
</gene>
<accession>I4EKG2</accession>
<evidence type="ECO:0000313" key="3">
    <source>
        <dbReference type="Proteomes" id="UP000004221"/>
    </source>
</evidence>
<evidence type="ECO:0000313" key="2">
    <source>
        <dbReference type="EMBL" id="CCF85174.1"/>
    </source>
</evidence>